<evidence type="ECO:0000256" key="1">
    <source>
        <dbReference type="ARBA" id="ARBA00004123"/>
    </source>
</evidence>
<keyword evidence="4" id="KW-0508">mRNA splicing</keyword>
<evidence type="ECO:0000256" key="5">
    <source>
        <dbReference type="ARBA" id="ARBA00023242"/>
    </source>
</evidence>
<dbReference type="InterPro" id="IPR050358">
    <property type="entry name" value="RSE1/DDB1/CFT1"/>
</dbReference>
<evidence type="ECO:0000313" key="10">
    <source>
        <dbReference type="EMBL" id="PAV75329.1"/>
    </source>
</evidence>
<dbReference type="AlphaFoldDB" id="A0A2A2KN97"/>
<comment type="subcellular location">
    <subcellularLocation>
        <location evidence="1">Nucleus</location>
    </subcellularLocation>
</comment>
<evidence type="ECO:0000313" key="11">
    <source>
        <dbReference type="Proteomes" id="UP000218231"/>
    </source>
</evidence>
<dbReference type="InterPro" id="IPR018846">
    <property type="entry name" value="Beta-prop_RSE1/DDB1/CPSF1_1st"/>
</dbReference>
<reference evidence="10 11" key="1">
    <citation type="journal article" date="2017" name="Curr. Biol.">
        <title>Genome architecture and evolution of a unichromosomal asexual nematode.</title>
        <authorList>
            <person name="Fradin H."/>
            <person name="Zegar C."/>
            <person name="Gutwein M."/>
            <person name="Lucas J."/>
            <person name="Kovtun M."/>
            <person name="Corcoran D."/>
            <person name="Baugh L.R."/>
            <person name="Kiontke K."/>
            <person name="Gunsalus K."/>
            <person name="Fitch D.H."/>
            <person name="Piano F."/>
        </authorList>
    </citation>
    <scope>NUCLEOTIDE SEQUENCE [LARGE SCALE GENOMIC DNA]</scope>
    <source>
        <strain evidence="10">PF1309</strain>
    </source>
</reference>
<keyword evidence="2" id="KW-0507">mRNA processing</keyword>
<dbReference type="Gene3D" id="2.130.10.10">
    <property type="entry name" value="YVTN repeat-like/Quinoprotein amine dehydrogenase"/>
    <property type="match status" value="3"/>
</dbReference>
<gene>
    <name evidence="10" type="ORF">WR25_08910</name>
</gene>
<organism evidence="10 11">
    <name type="scientific">Diploscapter pachys</name>
    <dbReference type="NCBI Taxonomy" id="2018661"/>
    <lineage>
        <taxon>Eukaryota</taxon>
        <taxon>Metazoa</taxon>
        <taxon>Ecdysozoa</taxon>
        <taxon>Nematoda</taxon>
        <taxon>Chromadorea</taxon>
        <taxon>Rhabditida</taxon>
        <taxon>Rhabditina</taxon>
        <taxon>Rhabditomorpha</taxon>
        <taxon>Rhabditoidea</taxon>
        <taxon>Rhabditidae</taxon>
        <taxon>Diploscapter</taxon>
    </lineage>
</organism>
<proteinExistence type="inferred from homology"/>
<dbReference type="Proteomes" id="UP000218231">
    <property type="component" value="Unassembled WGS sequence"/>
</dbReference>
<evidence type="ECO:0000259" key="8">
    <source>
        <dbReference type="Pfam" id="PF10433"/>
    </source>
</evidence>
<feature type="domain" description="RSE1/DDB1/CPSF1 C-terminal" evidence="7">
    <location>
        <begin position="855"/>
        <end position="1174"/>
    </location>
</feature>
<keyword evidence="5" id="KW-0539">Nucleus</keyword>
<dbReference type="EMBL" id="LIAE01008128">
    <property type="protein sequence ID" value="PAV75329.1"/>
    <property type="molecule type" value="Genomic_DNA"/>
</dbReference>
<evidence type="ECO:0000259" key="9">
    <source>
        <dbReference type="Pfam" id="PF23726"/>
    </source>
</evidence>
<dbReference type="STRING" id="2018661.A0A2A2KN97"/>
<protein>
    <recommendedName>
        <fullName evidence="12">DNA damage-binding protein 1</fullName>
    </recommendedName>
</protein>
<dbReference type="GO" id="GO:0008380">
    <property type="term" value="P:RNA splicing"/>
    <property type="evidence" value="ECO:0007669"/>
    <property type="project" value="UniProtKB-KW"/>
</dbReference>
<sequence>MHLYHLSLQGQTVINQAIHGNFSGTPKSQEICVGRGSTLQLLYCDPSTRKIKILCTHDVFGIIRSLLAFRLTGGNKDYIAVGSESGRIVVLEYIQEKNQFERVHQETFGKTGCRRIVPGHYLAGDPKGRAIMIGALERQKLVYIMNRDAEAHLTISSPLEAHKQFALCYGICSIDVGFENPTFACLEFDYEECDNDPTGEALKKQQQTLTFYELDLGLNHVVRKYAEPLADPGNLLVPVPGGNEGPSGVIICCENYLIYKNLGDQPDIKCPIPRRRNDLDDPDRTLMMICAATHKTRKMFFFLLQTEQGDIFKVTLDTYEDLVVEMKMKYYDTVPPANSMCILKTGFLFVAAEFGDHKLYQITNLGDDDEEPEFSSRDGEETFFYAIRPLKNLVEIDHVESLSPLISSHIGDVAREDAPQIYALCGRNSRSHLKILRNGLEITEMAVSELPGNPNAVWTVKRNIDDQHDTYIVVSFLNATLVLSIGETVEEVSDSGFLATSPTLGCGLIGDDALLQIFPEGIRHIRSDRRVNEWKTPARRQIVKCAMNRRQVAIALTGGEIVYFELDLTGTLNEFTERKLMNADVTSMSLSDVPEGELKSRFLAVGTSDCIVRIISLDPQDTLTPLSSQNLPTVPESILLLETNTEDGKGLGTIHLNIGLQNGCIFRNTVDNVTGAIMDTRTRYLGTRPVKLYRVRTQGKDAVMCCSSRSWLLYHFQKRFHLTPFSYIPLDYASSFSSYRCPEGIVAIAENTLRILVAEKLGVSFNQQSIPLKYTPRSMVVHPNAPVIMLIETDHATYTEATKTVKRNEMADDIERLAGDSEELELAREISSALRNNKPDESIYGSPKAAPGMWASCVRLMSARNGEELTFFELPQDEAAKCIAFVQFQAHPDTVMALVGCGVGQKLSPAQDTAGCIYTFVLSPAGDRFDLLHRTETPKAVNAIHDFRGRALIGFGNHLRLYDFGKKKLLSKCENKNFPVQIVSITSTGQRIIVSDVQESIHFVRYRKMENQLVIFCDDTTPRYVTSVCVLDYSTVAVADKFGSVAIVRLPEKINEDIQEDPSGKSMFDRGWLNGASQKLDMESVFYVGDMVVNLQKTSLVPGATECLVYTTLGGAIGIFVPFLSKDEMDFFQNLEMHVRSEYPPLCGRDHLSFRSYYHPCKQVIDGDICEQFSLMNVQKQKAVSDELNKTVSEISKKLEDIRTRFAF</sequence>
<dbReference type="FunFam" id="2.130.10.10:FF:001143">
    <property type="entry name" value="Pre-mRNA-splicing factor rse-1, putative"/>
    <property type="match status" value="1"/>
</dbReference>
<dbReference type="Pfam" id="PF23726">
    <property type="entry name" value="Beta-prop_RSE1_2nd"/>
    <property type="match status" value="1"/>
</dbReference>
<dbReference type="FunFam" id="1.10.150.910:FF:000002">
    <property type="entry name" value="Splicing factor 3B subunit 3"/>
    <property type="match status" value="1"/>
</dbReference>
<feature type="domain" description="RSE1/DDB1/CPSF1 first beta-propeller" evidence="8">
    <location>
        <begin position="13"/>
        <end position="373"/>
    </location>
</feature>
<evidence type="ECO:0008006" key="12">
    <source>
        <dbReference type="Google" id="ProtNLM"/>
    </source>
</evidence>
<dbReference type="InterPro" id="IPR015943">
    <property type="entry name" value="WD40/YVTN_repeat-like_dom_sf"/>
</dbReference>
<comment type="similarity">
    <text evidence="6">Belongs to the RSE1 family.</text>
</comment>
<dbReference type="FunFam" id="2.130.10.10:FF:000031">
    <property type="entry name" value="Splicing factor 3b subunit 3"/>
    <property type="match status" value="1"/>
</dbReference>
<dbReference type="PANTHER" id="PTHR10644">
    <property type="entry name" value="DNA REPAIR/RNA PROCESSING CPSF FAMILY"/>
    <property type="match status" value="1"/>
</dbReference>
<evidence type="ECO:0000256" key="2">
    <source>
        <dbReference type="ARBA" id="ARBA00022664"/>
    </source>
</evidence>
<dbReference type="SUPFAM" id="SSF50978">
    <property type="entry name" value="WD40 repeat-like"/>
    <property type="match status" value="1"/>
</dbReference>
<dbReference type="GO" id="GO:0005681">
    <property type="term" value="C:spliceosomal complex"/>
    <property type="evidence" value="ECO:0007669"/>
    <property type="project" value="UniProtKB-KW"/>
</dbReference>
<dbReference type="InterPro" id="IPR004871">
    <property type="entry name" value="RSE1/DDB1/CPSF1_C"/>
</dbReference>
<dbReference type="InterPro" id="IPR058543">
    <property type="entry name" value="Beta-prop_RSE1/DDB1/CPSF1_2nd"/>
</dbReference>
<dbReference type="Pfam" id="PF03178">
    <property type="entry name" value="CPSF_A"/>
    <property type="match status" value="1"/>
</dbReference>
<evidence type="ECO:0000259" key="7">
    <source>
        <dbReference type="Pfam" id="PF03178"/>
    </source>
</evidence>
<dbReference type="GO" id="GO:0006397">
    <property type="term" value="P:mRNA processing"/>
    <property type="evidence" value="ECO:0007669"/>
    <property type="project" value="UniProtKB-KW"/>
</dbReference>
<dbReference type="Pfam" id="PF10433">
    <property type="entry name" value="Beta-prop_RSE1_1st"/>
    <property type="match status" value="1"/>
</dbReference>
<keyword evidence="3" id="KW-0747">Spliceosome</keyword>
<dbReference type="InterPro" id="IPR036322">
    <property type="entry name" value="WD40_repeat_dom_sf"/>
</dbReference>
<evidence type="ECO:0000256" key="4">
    <source>
        <dbReference type="ARBA" id="ARBA00023187"/>
    </source>
</evidence>
<evidence type="ECO:0000256" key="6">
    <source>
        <dbReference type="ARBA" id="ARBA00038266"/>
    </source>
</evidence>
<dbReference type="GO" id="GO:0003676">
    <property type="term" value="F:nucleic acid binding"/>
    <property type="evidence" value="ECO:0007669"/>
    <property type="project" value="InterPro"/>
</dbReference>
<dbReference type="OrthoDB" id="436637at2759"/>
<keyword evidence="11" id="KW-1185">Reference proteome</keyword>
<dbReference type="Gene3D" id="1.10.150.910">
    <property type="match status" value="1"/>
</dbReference>
<feature type="domain" description="RSE1/DDB1/CPSF1 second beta-propeller" evidence="9">
    <location>
        <begin position="442"/>
        <end position="756"/>
    </location>
</feature>
<comment type="caution">
    <text evidence="10">The sequence shown here is derived from an EMBL/GenBank/DDBJ whole genome shotgun (WGS) entry which is preliminary data.</text>
</comment>
<accession>A0A2A2KN97</accession>
<evidence type="ECO:0000256" key="3">
    <source>
        <dbReference type="ARBA" id="ARBA00022728"/>
    </source>
</evidence>
<name>A0A2A2KN97_9BILA</name>